<feature type="domain" description="DUF4145" evidence="1">
    <location>
        <begin position="91"/>
        <end position="177"/>
    </location>
</feature>
<evidence type="ECO:0000259" key="1">
    <source>
        <dbReference type="Pfam" id="PF13643"/>
    </source>
</evidence>
<proteinExistence type="predicted"/>
<dbReference type="EMBL" id="CYGX02000058">
    <property type="protein sequence ID" value="SIT45633.1"/>
    <property type="molecule type" value="Genomic_DNA"/>
</dbReference>
<gene>
    <name evidence="2" type="ORF">BN2475_580020</name>
</gene>
<evidence type="ECO:0000313" key="3">
    <source>
        <dbReference type="Proteomes" id="UP000187012"/>
    </source>
</evidence>
<name>A0A1N7SE36_9BURK</name>
<reference evidence="2 3" key="1">
    <citation type="submission" date="2016-12" db="EMBL/GenBank/DDBJ databases">
        <authorList>
            <person name="Song W.-J."/>
            <person name="Kurnit D.M."/>
        </authorList>
    </citation>
    <scope>NUCLEOTIDE SEQUENCE [LARGE SCALE GENOMIC DNA]</scope>
    <source>
        <strain evidence="2 3">STM7296</strain>
    </source>
</reference>
<dbReference type="RefSeq" id="WP_094782033.1">
    <property type="nucleotide sequence ID" value="NZ_CYGX02000058.1"/>
</dbReference>
<dbReference type="OrthoDB" id="1417974at2"/>
<evidence type="ECO:0000313" key="2">
    <source>
        <dbReference type="EMBL" id="SIT45633.1"/>
    </source>
</evidence>
<organism evidence="2 3">
    <name type="scientific">Paraburkholderia ribeironis</name>
    <dbReference type="NCBI Taxonomy" id="1247936"/>
    <lineage>
        <taxon>Bacteria</taxon>
        <taxon>Pseudomonadati</taxon>
        <taxon>Pseudomonadota</taxon>
        <taxon>Betaproteobacteria</taxon>
        <taxon>Burkholderiales</taxon>
        <taxon>Burkholderiaceae</taxon>
        <taxon>Paraburkholderia</taxon>
    </lineage>
</organism>
<keyword evidence="3" id="KW-1185">Reference proteome</keyword>
<accession>A0A1N7SE36</accession>
<dbReference type="AlphaFoldDB" id="A0A1N7SE36"/>
<protein>
    <recommendedName>
        <fullName evidence="1">DUF4145 domain-containing protein</fullName>
    </recommendedName>
</protein>
<dbReference type="STRING" id="1247936.BN2475_580020"/>
<dbReference type="InterPro" id="IPR025285">
    <property type="entry name" value="DUF4145"/>
</dbReference>
<dbReference type="Pfam" id="PF13643">
    <property type="entry name" value="DUF4145"/>
    <property type="match status" value="1"/>
</dbReference>
<sequence length="202" mass="22232">MSANQTIVIDCPQCAVRVKSEASCWVGDAQEQAYFLAECPSCRQALFGSSSLIRDERGDWEWDTAERLWPAPLIADLGPSVPPAARRDVSAAQKCFSHGIYPAAAVMCGRALERLVAEKTGKPPSLARGLAELKAQGVIDERLHAWADALRVERNIGAHASNTETTKDDAEDIIDFTVAIFDYGYTLAERYQKYLKRKQAGE</sequence>
<dbReference type="Proteomes" id="UP000187012">
    <property type="component" value="Unassembled WGS sequence"/>
</dbReference>